<name>A0AAI8GCW3_FERIS</name>
<keyword evidence="2" id="KW-1185">Reference proteome</keyword>
<dbReference type="AlphaFoldDB" id="A0AAI8GCW3"/>
<reference evidence="1 2" key="1">
    <citation type="journal article" date="2015" name="Stand. Genomic Sci.">
        <title>Genome sequence of a native-feather degrading extremely thermophilic Eubacterium, Fervidobacterium islandicum AW-1.</title>
        <authorList>
            <person name="Lee Y.J."/>
            <person name="Jeong H."/>
            <person name="Park G.S."/>
            <person name="Kwak Y."/>
            <person name="Lee S.J."/>
            <person name="Lee S.J."/>
            <person name="Park M.K."/>
            <person name="Kim J.Y."/>
            <person name="Kang H.K."/>
            <person name="Shin J.H."/>
            <person name="Lee D.W."/>
        </authorList>
    </citation>
    <scope>NUCLEOTIDE SEQUENCE [LARGE SCALE GENOMIC DNA]</scope>
    <source>
        <strain evidence="1 2">AW-1</strain>
    </source>
</reference>
<accession>A0AAI8GCW3</accession>
<dbReference type="KEGG" id="fia:NA23_03085"/>
<sequence>MAGDKITLRQLETHLFKAADILRGKNVIIYEKSFFFDSTVEYQDNFTKSSGIKKKLSTSGLKFFNDIRFPS</sequence>
<gene>
    <name evidence="1" type="ORF">NA23_03085</name>
</gene>
<dbReference type="RefSeq" id="WP_033191137.1">
    <property type="nucleotide sequence ID" value="NZ_CP014334.2"/>
</dbReference>
<proteinExistence type="predicted"/>
<protein>
    <submittedName>
        <fullName evidence="1">Uncharacterized protein</fullName>
    </submittedName>
</protein>
<dbReference type="EMBL" id="CP014334">
    <property type="protein sequence ID" value="AMW32378.1"/>
    <property type="molecule type" value="Genomic_DNA"/>
</dbReference>
<evidence type="ECO:0000313" key="1">
    <source>
        <dbReference type="EMBL" id="AMW32378.1"/>
    </source>
</evidence>
<dbReference type="Proteomes" id="UP000093740">
    <property type="component" value="Chromosome"/>
</dbReference>
<evidence type="ECO:0000313" key="2">
    <source>
        <dbReference type="Proteomes" id="UP000093740"/>
    </source>
</evidence>
<organism evidence="1 2">
    <name type="scientific">Fervidobacterium islandicum</name>
    <dbReference type="NCBI Taxonomy" id="2423"/>
    <lineage>
        <taxon>Bacteria</taxon>
        <taxon>Thermotogati</taxon>
        <taxon>Thermotogota</taxon>
        <taxon>Thermotogae</taxon>
        <taxon>Thermotogales</taxon>
        <taxon>Fervidobacteriaceae</taxon>
        <taxon>Fervidobacterium</taxon>
    </lineage>
</organism>